<comment type="caution">
    <text evidence="4">The sequence shown here is derived from an EMBL/GenBank/DDBJ whole genome shotgun (WGS) entry which is preliminary data.</text>
</comment>
<reference evidence="4 5" key="1">
    <citation type="submission" date="2024-05" db="EMBL/GenBank/DDBJ databases">
        <authorList>
            <person name="Duchaud E."/>
        </authorList>
    </citation>
    <scope>NUCLEOTIDE SEQUENCE [LARGE SCALE GENOMIC DNA]</scope>
    <source>
        <strain evidence="4">Ena-SAMPLE-TAB-13-05-2024-13:56:06:370-140305</strain>
    </source>
</reference>
<dbReference type="SUPFAM" id="SSF110296">
    <property type="entry name" value="Oligoxyloglucan reducing end-specific cellobiohydrolase"/>
    <property type="match status" value="1"/>
</dbReference>
<organism evidence="4 5">
    <name type="scientific">Tenacibaculum vairaonense</name>
    <dbReference type="NCBI Taxonomy" id="3137860"/>
    <lineage>
        <taxon>Bacteria</taxon>
        <taxon>Pseudomonadati</taxon>
        <taxon>Bacteroidota</taxon>
        <taxon>Flavobacteriia</taxon>
        <taxon>Flavobacteriales</taxon>
        <taxon>Flavobacteriaceae</taxon>
        <taxon>Tenacibaculum</taxon>
    </lineage>
</organism>
<protein>
    <submittedName>
        <fullName evidence="4">Photosynthesis system II assembly factor YCF48</fullName>
    </submittedName>
</protein>
<feature type="domain" description="Photosynthesis system II assembly factor Ycf48/Hcf136-like" evidence="3">
    <location>
        <begin position="94"/>
        <end position="159"/>
    </location>
</feature>
<proteinExistence type="predicted"/>
<keyword evidence="5" id="KW-1185">Reference proteome</keyword>
<accession>A0ABM9PKP6</accession>
<evidence type="ECO:0000313" key="5">
    <source>
        <dbReference type="Proteomes" id="UP001497602"/>
    </source>
</evidence>
<evidence type="ECO:0000256" key="1">
    <source>
        <dbReference type="ARBA" id="ARBA00022531"/>
    </source>
</evidence>
<keyword evidence="1" id="KW-0602">Photosynthesis</keyword>
<name>A0ABM9PKP6_9FLAO</name>
<dbReference type="EMBL" id="CAXJRC010000011">
    <property type="protein sequence ID" value="CAL2106235.1"/>
    <property type="molecule type" value="Genomic_DNA"/>
</dbReference>
<dbReference type="PANTHER" id="PTHR47199">
    <property type="entry name" value="PHOTOSYSTEM II STABILITY/ASSEMBLY FACTOR HCF136, CHLOROPLASTIC"/>
    <property type="match status" value="1"/>
</dbReference>
<gene>
    <name evidence="4" type="ORF">T190115A13A_10391</name>
</gene>
<keyword evidence="2" id="KW-0604">Photosystem II</keyword>
<dbReference type="Pfam" id="PF14870">
    <property type="entry name" value="PSII_BNR"/>
    <property type="match status" value="1"/>
</dbReference>
<sequence>MKLLQNIPLIFFAIILINCSDSNNTPANNNDNSNNYNVTLTPIKTPSNLPLNRIQFIDAKNGFIVAGKVYPDKNSEILKTTDGGNTWIKVYENNELLINDISIKNKNEIYCVAGNGTILSSINGGTTWSVNSDFKNKGYYMNAIKFAKNNEAYIVGSKNNTAKGFILKTTNNGLTWLDLEKENTNPDLNFNKVLENNSFTSIHYFPPTNTLVFSGGTWTNGKITIRQNDFWDVAKLNESAKFMDVVIKNNFLLTVGNNGITNATTEKGAMHSYNSDTKIWQKIDYKADNKLTAVTMEENTIITVGRNKSNNLSEGEFISISKDQGKTWHRIAHEYVTAGWNDITSLDIHTFYAVGYNGLLVKIALIPINQ</sequence>
<evidence type="ECO:0000259" key="3">
    <source>
        <dbReference type="Pfam" id="PF14870"/>
    </source>
</evidence>
<dbReference type="RefSeq" id="WP_348738000.1">
    <property type="nucleotide sequence ID" value="NZ_CAXJRC010000011.1"/>
</dbReference>
<evidence type="ECO:0000256" key="2">
    <source>
        <dbReference type="ARBA" id="ARBA00023276"/>
    </source>
</evidence>
<dbReference type="Gene3D" id="2.130.10.10">
    <property type="entry name" value="YVTN repeat-like/Quinoprotein amine dehydrogenase"/>
    <property type="match status" value="1"/>
</dbReference>
<dbReference type="PANTHER" id="PTHR47199:SF2">
    <property type="entry name" value="PHOTOSYSTEM II STABILITY_ASSEMBLY FACTOR HCF136, CHLOROPLASTIC"/>
    <property type="match status" value="1"/>
</dbReference>
<evidence type="ECO:0000313" key="4">
    <source>
        <dbReference type="EMBL" id="CAL2106235.1"/>
    </source>
</evidence>
<dbReference type="InterPro" id="IPR015943">
    <property type="entry name" value="WD40/YVTN_repeat-like_dom_sf"/>
</dbReference>
<dbReference type="InterPro" id="IPR028203">
    <property type="entry name" value="PSII_CF48-like_dom"/>
</dbReference>
<dbReference type="Proteomes" id="UP001497602">
    <property type="component" value="Unassembled WGS sequence"/>
</dbReference>